<evidence type="ECO:0000313" key="1">
    <source>
        <dbReference type="EMBL" id="CDX29241.1"/>
    </source>
</evidence>
<sequence length="71" mass="8288">MPGRKTVESLMVSKRYIRATQLLKKPGQQRNPLCGSRIFQRKFFKGRLQRTSKFTPTIPGRGRLSRIFAKH</sequence>
<dbReference type="EMBL" id="CCNB01000004">
    <property type="protein sequence ID" value="CDX29241.1"/>
    <property type="molecule type" value="Genomic_DNA"/>
</dbReference>
<reference evidence="1 2" key="1">
    <citation type="submission" date="2014-08" db="EMBL/GenBank/DDBJ databases">
        <authorList>
            <person name="Moulin Lionel"/>
        </authorList>
    </citation>
    <scope>NUCLEOTIDE SEQUENCE [LARGE SCALE GENOMIC DNA]</scope>
</reference>
<organism evidence="1 2">
    <name type="scientific">Mesorhizobium plurifarium</name>
    <dbReference type="NCBI Taxonomy" id="69974"/>
    <lineage>
        <taxon>Bacteria</taxon>
        <taxon>Pseudomonadati</taxon>
        <taxon>Pseudomonadota</taxon>
        <taxon>Alphaproteobacteria</taxon>
        <taxon>Hyphomicrobiales</taxon>
        <taxon>Phyllobacteriaceae</taxon>
        <taxon>Mesorhizobium</taxon>
    </lineage>
</organism>
<accession>A0A090EKS4</accession>
<dbReference type="Proteomes" id="UP000046373">
    <property type="component" value="Unassembled WGS sequence"/>
</dbReference>
<protein>
    <submittedName>
        <fullName evidence="1">Uncharacterized protein</fullName>
    </submittedName>
</protein>
<dbReference type="AlphaFoldDB" id="A0A090EKS4"/>
<name>A0A090EKS4_MESPL</name>
<evidence type="ECO:0000313" key="2">
    <source>
        <dbReference type="Proteomes" id="UP000046373"/>
    </source>
</evidence>
<proteinExistence type="predicted"/>
<gene>
    <name evidence="1" type="ORF">MPLDJ20_120437</name>
</gene>